<dbReference type="GO" id="GO:0005886">
    <property type="term" value="C:plasma membrane"/>
    <property type="evidence" value="ECO:0007669"/>
    <property type="project" value="UniProtKB-SubCell"/>
</dbReference>
<feature type="transmembrane region" description="Helical" evidence="9">
    <location>
        <begin position="134"/>
        <end position="160"/>
    </location>
</feature>
<sequence length="290" mass="31953">MLDVLAYIFLYTFIFGCLFLGTALGFTIITGVLRIFHLGYGMTFLIVAYGTWAFWKDFGLDFLISILLSFLLLAAITVIIYKLVISKFLEEEDYLLAALISVFIIIEELISHIYPEIVGVYLPTSVTRETISVAGASVPGQLVVVSLVSLLITFIYLQLLTRTKTGLIMRAISQNVFASKLMGVNFDRMFMLALVIASIPPGIIILLLSPVWALNPFIGWPLFTYAILATVLGGLGNLKGTITASFILGFVFAVTGFAINPRMMLFAALVIVIVVLVFKPRGLARAETIW</sequence>
<keyword evidence="4 9" id="KW-0812">Transmembrane</keyword>
<dbReference type="GO" id="GO:0006865">
    <property type="term" value="P:amino acid transport"/>
    <property type="evidence" value="ECO:0007669"/>
    <property type="project" value="UniProtKB-KW"/>
</dbReference>
<dbReference type="EMBL" id="DSCQ01000067">
    <property type="protein sequence ID" value="HET21487.1"/>
    <property type="molecule type" value="Genomic_DNA"/>
</dbReference>
<feature type="transmembrane region" description="Helical" evidence="9">
    <location>
        <begin position="6"/>
        <end position="28"/>
    </location>
</feature>
<dbReference type="PANTHER" id="PTHR11795:SF445">
    <property type="entry name" value="AMINO ACID ABC TRANSPORTER PERMEASE PROTEIN"/>
    <property type="match status" value="1"/>
</dbReference>
<dbReference type="AlphaFoldDB" id="A0A7C3R819"/>
<keyword evidence="5" id="KW-0029">Amino-acid transport</keyword>
<evidence type="ECO:0000256" key="5">
    <source>
        <dbReference type="ARBA" id="ARBA00022970"/>
    </source>
</evidence>
<dbReference type="EMBL" id="DTLB01000004">
    <property type="protein sequence ID" value="HFW31482.1"/>
    <property type="molecule type" value="Genomic_DNA"/>
</dbReference>
<evidence type="ECO:0000256" key="4">
    <source>
        <dbReference type="ARBA" id="ARBA00022692"/>
    </source>
</evidence>
<keyword evidence="7 9" id="KW-0472">Membrane</keyword>
<name>A0A7C3R819_ARCFL</name>
<comment type="caution">
    <text evidence="11">The sequence shown here is derived from an EMBL/GenBank/DDBJ whole genome shotgun (WGS) entry which is preliminary data.</text>
</comment>
<evidence type="ECO:0000313" key="11">
    <source>
        <dbReference type="EMBL" id="HFW31482.1"/>
    </source>
</evidence>
<feature type="transmembrane region" description="Helical" evidence="9">
    <location>
        <begin position="189"/>
        <end position="212"/>
    </location>
</feature>
<evidence type="ECO:0000256" key="1">
    <source>
        <dbReference type="ARBA" id="ARBA00004651"/>
    </source>
</evidence>
<feature type="transmembrane region" description="Helical" evidence="9">
    <location>
        <begin position="35"/>
        <end position="55"/>
    </location>
</feature>
<keyword evidence="2" id="KW-0813">Transport</keyword>
<dbReference type="InterPro" id="IPR001851">
    <property type="entry name" value="ABC_transp_permease"/>
</dbReference>
<feature type="transmembrane region" description="Helical" evidence="9">
    <location>
        <begin position="61"/>
        <end position="81"/>
    </location>
</feature>
<dbReference type="Pfam" id="PF02653">
    <property type="entry name" value="BPD_transp_2"/>
    <property type="match status" value="1"/>
</dbReference>
<gene>
    <name evidence="10" type="ORF">ENN70_05285</name>
    <name evidence="11" type="ORF">ENW66_00805</name>
</gene>
<comment type="similarity">
    <text evidence="8">Belongs to the binding-protein-dependent transport system permease family. LivHM subfamily.</text>
</comment>
<accession>A0A7C3R819</accession>
<comment type="subcellular location">
    <subcellularLocation>
        <location evidence="1">Cell membrane</location>
        <topology evidence="1">Multi-pass membrane protein</topology>
    </subcellularLocation>
</comment>
<evidence type="ECO:0000256" key="2">
    <source>
        <dbReference type="ARBA" id="ARBA00022448"/>
    </source>
</evidence>
<evidence type="ECO:0000256" key="9">
    <source>
        <dbReference type="SAM" id="Phobius"/>
    </source>
</evidence>
<evidence type="ECO:0000256" key="6">
    <source>
        <dbReference type="ARBA" id="ARBA00022989"/>
    </source>
</evidence>
<feature type="transmembrane region" description="Helical" evidence="9">
    <location>
        <begin position="265"/>
        <end position="284"/>
    </location>
</feature>
<evidence type="ECO:0000313" key="10">
    <source>
        <dbReference type="EMBL" id="HET21487.1"/>
    </source>
</evidence>
<dbReference type="GO" id="GO:0022857">
    <property type="term" value="F:transmembrane transporter activity"/>
    <property type="evidence" value="ECO:0007669"/>
    <property type="project" value="InterPro"/>
</dbReference>
<proteinExistence type="inferred from homology"/>
<feature type="transmembrane region" description="Helical" evidence="9">
    <location>
        <begin position="242"/>
        <end position="259"/>
    </location>
</feature>
<reference evidence="11" key="1">
    <citation type="journal article" date="2020" name="mSystems">
        <title>Genome- and Community-Level Interaction Insights into Carbon Utilization and Element Cycling Functions of Hydrothermarchaeota in Hydrothermal Sediment.</title>
        <authorList>
            <person name="Zhou Z."/>
            <person name="Liu Y."/>
            <person name="Xu W."/>
            <person name="Pan J."/>
            <person name="Luo Z.H."/>
            <person name="Li M."/>
        </authorList>
    </citation>
    <scope>NUCLEOTIDE SEQUENCE [LARGE SCALE GENOMIC DNA]</scope>
    <source>
        <strain evidence="10">SpSt-12</strain>
        <strain evidence="11">SpSt-87</strain>
    </source>
</reference>
<evidence type="ECO:0000256" key="3">
    <source>
        <dbReference type="ARBA" id="ARBA00022475"/>
    </source>
</evidence>
<evidence type="ECO:0000256" key="7">
    <source>
        <dbReference type="ARBA" id="ARBA00023136"/>
    </source>
</evidence>
<dbReference type="PANTHER" id="PTHR11795">
    <property type="entry name" value="BRANCHED-CHAIN AMINO ACID TRANSPORT SYSTEM PERMEASE PROTEIN LIVH"/>
    <property type="match status" value="1"/>
</dbReference>
<protein>
    <submittedName>
        <fullName evidence="11">Branched-chain amino acid ABC transporter permease</fullName>
    </submittedName>
</protein>
<dbReference type="InterPro" id="IPR052157">
    <property type="entry name" value="BCAA_transport_permease"/>
</dbReference>
<keyword evidence="6 9" id="KW-1133">Transmembrane helix</keyword>
<keyword evidence="3" id="KW-1003">Cell membrane</keyword>
<organism evidence="11">
    <name type="scientific">Archaeoglobus fulgidus</name>
    <dbReference type="NCBI Taxonomy" id="2234"/>
    <lineage>
        <taxon>Archaea</taxon>
        <taxon>Methanobacteriati</taxon>
        <taxon>Methanobacteriota</taxon>
        <taxon>Archaeoglobi</taxon>
        <taxon>Archaeoglobales</taxon>
        <taxon>Archaeoglobaceae</taxon>
        <taxon>Archaeoglobus</taxon>
    </lineage>
</organism>
<evidence type="ECO:0000256" key="8">
    <source>
        <dbReference type="ARBA" id="ARBA00037998"/>
    </source>
</evidence>
<feature type="transmembrane region" description="Helical" evidence="9">
    <location>
        <begin position="218"/>
        <end position="235"/>
    </location>
</feature>
<feature type="transmembrane region" description="Helical" evidence="9">
    <location>
        <begin position="93"/>
        <end position="114"/>
    </location>
</feature>
<dbReference type="CDD" id="cd06582">
    <property type="entry name" value="TM_PBP1_LivH_like"/>
    <property type="match status" value="1"/>
</dbReference>